<evidence type="ECO:0000256" key="2">
    <source>
        <dbReference type="ARBA" id="ARBA00022490"/>
    </source>
</evidence>
<dbReference type="SUPFAM" id="SSF53474">
    <property type="entry name" value="alpha/beta-Hydrolases"/>
    <property type="match status" value="1"/>
</dbReference>
<evidence type="ECO:0000313" key="6">
    <source>
        <dbReference type="EMBL" id="SNQ29535.1"/>
    </source>
</evidence>
<dbReference type="GO" id="GO:0005737">
    <property type="term" value="C:cytoplasm"/>
    <property type="evidence" value="ECO:0007669"/>
    <property type="project" value="UniProtKB-SubCell"/>
</dbReference>
<dbReference type="InterPro" id="IPR013783">
    <property type="entry name" value="Ig-like_fold"/>
</dbReference>
<evidence type="ECO:0000256" key="4">
    <source>
        <dbReference type="ARBA" id="ARBA00024201"/>
    </source>
</evidence>
<comment type="subcellular location">
    <subcellularLocation>
        <location evidence="1">Cytoplasm</location>
    </subcellularLocation>
</comment>
<dbReference type="InterPro" id="IPR000801">
    <property type="entry name" value="Esterase-like"/>
</dbReference>
<dbReference type="InterPro" id="IPR014756">
    <property type="entry name" value="Ig_E-set"/>
</dbReference>
<dbReference type="AlphaFoldDB" id="A0A217EGC6"/>
<dbReference type="PANTHER" id="PTHR48098">
    <property type="entry name" value="ENTEROCHELIN ESTERASE-RELATED"/>
    <property type="match status" value="1"/>
</dbReference>
<dbReference type="SUPFAM" id="SSF81296">
    <property type="entry name" value="E set domains"/>
    <property type="match status" value="1"/>
</dbReference>
<evidence type="ECO:0000259" key="5">
    <source>
        <dbReference type="Pfam" id="PF11806"/>
    </source>
</evidence>
<keyword evidence="7" id="KW-1185">Reference proteome</keyword>
<dbReference type="GO" id="GO:0006826">
    <property type="term" value="P:iron ion transport"/>
    <property type="evidence" value="ECO:0007669"/>
    <property type="project" value="InterPro"/>
</dbReference>
<dbReference type="RefSeq" id="WP_088823582.1">
    <property type="nucleotide sequence ID" value="NZ_FZLN01000002.1"/>
</dbReference>
<name>A0A217EGC6_9GAMM</name>
<dbReference type="InterPro" id="IPR029058">
    <property type="entry name" value="AB_hydrolase_fold"/>
</dbReference>
<evidence type="ECO:0000313" key="7">
    <source>
        <dbReference type="Proteomes" id="UP000243463"/>
    </source>
</evidence>
<dbReference type="InterPro" id="IPR050583">
    <property type="entry name" value="Mycobacterial_A85_antigen"/>
</dbReference>
<comment type="similarity">
    <text evidence="4">Belongs to the Fes family.</text>
</comment>
<dbReference type="PANTHER" id="PTHR48098:SF3">
    <property type="entry name" value="IRON(III) ENTEROBACTIN ESTERASE"/>
    <property type="match status" value="1"/>
</dbReference>
<evidence type="ECO:0000256" key="1">
    <source>
        <dbReference type="ARBA" id="ARBA00004496"/>
    </source>
</evidence>
<feature type="domain" description="Enterochelin esterase N-terminal" evidence="5">
    <location>
        <begin position="44"/>
        <end position="140"/>
    </location>
</feature>
<dbReference type="GO" id="GO:0005506">
    <property type="term" value="F:iron ion binding"/>
    <property type="evidence" value="ECO:0007669"/>
    <property type="project" value="InterPro"/>
</dbReference>
<dbReference type="Pfam" id="PF11806">
    <property type="entry name" value="Enterochelin_N"/>
    <property type="match status" value="1"/>
</dbReference>
<dbReference type="EMBL" id="FZLN01000002">
    <property type="protein sequence ID" value="SNQ29535.1"/>
    <property type="molecule type" value="Genomic_DNA"/>
</dbReference>
<dbReference type="Gene3D" id="2.60.40.10">
    <property type="entry name" value="Immunoglobulins"/>
    <property type="match status" value="1"/>
</dbReference>
<keyword evidence="2" id="KW-0963">Cytoplasm</keyword>
<reference evidence="7" key="1">
    <citation type="submission" date="2017-06" db="EMBL/GenBank/DDBJ databases">
        <authorList>
            <person name="Varghese N."/>
            <person name="Submissions S."/>
        </authorList>
    </citation>
    <scope>NUCLEOTIDE SEQUENCE [LARGE SCALE GENOMIC DNA]</scope>
    <source>
        <strain evidence="7">ANC 5114</strain>
    </source>
</reference>
<protein>
    <submittedName>
        <fullName evidence="6">Enterochelin esterase</fullName>
    </submittedName>
</protein>
<proteinExistence type="inferred from homology"/>
<sequence>MKLKFHPTHPILNQDHVGSSMWWEQIKDIQNPLITDQDNHIQCHFIYRKKNSDHHVLIDIYSQTPSVYEQWNLFHCIENTDVCVYEIALPRDWFGSYVIVETVEHPPLTTIAAERRAWWVQQLQQCAQVDPYNAYPSYKGQIAAVIHQMYAVDEFPIISKSNSLNRYQSKSWHSEILNTCYQIDIYTTEDHKSLQETPFDLPLILFLDGQLWSQQSALHTKLAQHTILHRIKPAMYVLIHSAFERRQHDYGCHDQFSHAVVNELIPWLQQWQANIDLNQVSLIGQSLGGLCAIHSSILYPNTFQHVVAQSGAYWWSDLTHSPFLQSQRDAYHSAAHKPPIGTQTTSTSDVQTTPDFNHLIQPHLAAYSTSTQFHMSAGQCESDMYELSQQLDLQFKHHGIHSNFHPFYGGHDPVHWHHDLLNTLQHILA</sequence>
<dbReference type="Proteomes" id="UP000243463">
    <property type="component" value="Unassembled WGS sequence"/>
</dbReference>
<dbReference type="Gene3D" id="3.40.50.1820">
    <property type="entry name" value="alpha/beta hydrolase"/>
    <property type="match status" value="1"/>
</dbReference>
<evidence type="ECO:0000256" key="3">
    <source>
        <dbReference type="ARBA" id="ARBA00022801"/>
    </source>
</evidence>
<dbReference type="InterPro" id="IPR021764">
    <property type="entry name" value="Enterochelin_esterase_N"/>
</dbReference>
<dbReference type="OrthoDB" id="9775130at2"/>
<keyword evidence="3" id="KW-0378">Hydrolase</keyword>
<gene>
    <name evidence="6" type="ORF">SAMN05444584_1493</name>
</gene>
<dbReference type="Pfam" id="PF00756">
    <property type="entry name" value="Esterase"/>
    <property type="match status" value="1"/>
</dbReference>
<accession>A0A217EGC6</accession>
<dbReference type="GO" id="GO:0008849">
    <property type="term" value="F:enterochelin esterase activity"/>
    <property type="evidence" value="ECO:0007669"/>
    <property type="project" value="InterPro"/>
</dbReference>
<organism evidence="6 7">
    <name type="scientific">Acinetobacter apis</name>
    <dbReference type="NCBI Taxonomy" id="1229165"/>
    <lineage>
        <taxon>Bacteria</taxon>
        <taxon>Pseudomonadati</taxon>
        <taxon>Pseudomonadota</taxon>
        <taxon>Gammaproteobacteria</taxon>
        <taxon>Moraxellales</taxon>
        <taxon>Moraxellaceae</taxon>
        <taxon>Acinetobacter</taxon>
    </lineage>
</organism>